<evidence type="ECO:0000313" key="5">
    <source>
        <dbReference type="EMBL" id="CAK7335281.1"/>
    </source>
</evidence>
<dbReference type="PRINTS" id="PR00882">
    <property type="entry name" value="RIBOSOMALL7A"/>
</dbReference>
<dbReference type="SUPFAM" id="SSF55315">
    <property type="entry name" value="L30e-like"/>
    <property type="match status" value="1"/>
</dbReference>
<dbReference type="InterPro" id="IPR029064">
    <property type="entry name" value="Ribosomal_eL30-like_sf"/>
</dbReference>
<keyword evidence="3" id="KW-0687">Ribonucleoprotein</keyword>
<dbReference type="InterPro" id="IPR050257">
    <property type="entry name" value="eL8/uL1-like"/>
</dbReference>
<name>A0AAV1REV4_9ROSI</name>
<dbReference type="Proteomes" id="UP001314170">
    <property type="component" value="Unassembled WGS sequence"/>
</dbReference>
<dbReference type="InterPro" id="IPR004038">
    <property type="entry name" value="Ribosomal_eL8/eL30/eS12/Gad45"/>
</dbReference>
<dbReference type="InterPro" id="IPR018492">
    <property type="entry name" value="Ribosomal_eL8/Nhp2"/>
</dbReference>
<proteinExistence type="inferred from homology"/>
<comment type="similarity">
    <text evidence="1">Belongs to the eukaryotic ribosomal protein eL8 family.</text>
</comment>
<dbReference type="EMBL" id="CAWUPB010000957">
    <property type="protein sequence ID" value="CAK7335281.1"/>
    <property type="molecule type" value="Genomic_DNA"/>
</dbReference>
<dbReference type="AlphaFoldDB" id="A0AAV1REV4"/>
<dbReference type="GO" id="GO:1990904">
    <property type="term" value="C:ribonucleoprotein complex"/>
    <property type="evidence" value="ECO:0007669"/>
    <property type="project" value="UniProtKB-KW"/>
</dbReference>
<dbReference type="GO" id="GO:0005840">
    <property type="term" value="C:ribosome"/>
    <property type="evidence" value="ECO:0007669"/>
    <property type="project" value="UniProtKB-KW"/>
</dbReference>
<dbReference type="Pfam" id="PF01248">
    <property type="entry name" value="Ribosomal_L7Ae"/>
    <property type="match status" value="1"/>
</dbReference>
<evidence type="ECO:0000313" key="6">
    <source>
        <dbReference type="Proteomes" id="UP001314170"/>
    </source>
</evidence>
<dbReference type="PANTHER" id="PTHR23105">
    <property type="entry name" value="RIBOSOMAL PROTEIN L7AE FAMILY MEMBER"/>
    <property type="match status" value="1"/>
</dbReference>
<comment type="caution">
    <text evidence="5">The sequence shown here is derived from an EMBL/GenBank/DDBJ whole genome shotgun (WGS) entry which is preliminary data.</text>
</comment>
<dbReference type="PROSITE" id="PS01082">
    <property type="entry name" value="RIBOSOMAL_L7AE"/>
    <property type="match status" value="1"/>
</dbReference>
<accession>A0AAV1REV4</accession>
<keyword evidence="6" id="KW-1185">Reference proteome</keyword>
<dbReference type="FunFam" id="3.30.1330.30:FF:000003">
    <property type="entry name" value="60S ribosomal protein L7a"/>
    <property type="match status" value="1"/>
</dbReference>
<dbReference type="GO" id="GO:0042254">
    <property type="term" value="P:ribosome biogenesis"/>
    <property type="evidence" value="ECO:0007669"/>
    <property type="project" value="InterPro"/>
</dbReference>
<evidence type="ECO:0000256" key="1">
    <source>
        <dbReference type="ARBA" id="ARBA00007337"/>
    </source>
</evidence>
<sequence>MLLFCWAKKSSRDSCAEMGFKEAPKRGVKGPVAAKKKPEKVVNPLFEKRPKLFGIGGALPPKKDLTRFVKWPHVVRIQRQRRILKQRLKVPPAVNQFTKTLDKNLGKFFGPILEKLTNFGSKDHGCPGLNVAPEDKAAKKERLLKRAQAEAEGKTVESKKPIVVKYGLNHVTYLIEQNKAQLVVIAHDVDPIELVVWLPALCRKMEVPYAIVKGKARLGAIVHKKTASVLCLTSVKNEDKLEFSRVLEAVKANFNDKFDEHRKKWGGGIMGSKSLAKTKAKERVLAKEAAQRIAPFVILDEFCIDWVAEILHYVLDVMLLERKSAFPKTLLLQMVMYQKLTLLRKRIRVLVICPFGEGQGDTDAVDFPVQRRRASIRPNISLQVELFPMPVR</sequence>
<evidence type="ECO:0000256" key="2">
    <source>
        <dbReference type="ARBA" id="ARBA00022980"/>
    </source>
</evidence>
<feature type="domain" description="Ribosomal protein eL8/eL30/eS12/Gadd45" evidence="4">
    <location>
        <begin position="151"/>
        <end position="241"/>
    </location>
</feature>
<organism evidence="5 6">
    <name type="scientific">Dovyalis caffra</name>
    <dbReference type="NCBI Taxonomy" id="77055"/>
    <lineage>
        <taxon>Eukaryota</taxon>
        <taxon>Viridiplantae</taxon>
        <taxon>Streptophyta</taxon>
        <taxon>Embryophyta</taxon>
        <taxon>Tracheophyta</taxon>
        <taxon>Spermatophyta</taxon>
        <taxon>Magnoliopsida</taxon>
        <taxon>eudicotyledons</taxon>
        <taxon>Gunneridae</taxon>
        <taxon>Pentapetalae</taxon>
        <taxon>rosids</taxon>
        <taxon>fabids</taxon>
        <taxon>Malpighiales</taxon>
        <taxon>Salicaceae</taxon>
        <taxon>Flacourtieae</taxon>
        <taxon>Dovyalis</taxon>
    </lineage>
</organism>
<dbReference type="PRINTS" id="PR00881">
    <property type="entry name" value="L7ARS6FAMILY"/>
</dbReference>
<dbReference type="InterPro" id="IPR004037">
    <property type="entry name" value="Ribosomal_eL8-like_CS"/>
</dbReference>
<keyword evidence="2" id="KW-0689">Ribosomal protein</keyword>
<evidence type="ECO:0000259" key="4">
    <source>
        <dbReference type="Pfam" id="PF01248"/>
    </source>
</evidence>
<dbReference type="InterPro" id="IPR001921">
    <property type="entry name" value="Ribosomal_eL8_euk"/>
</dbReference>
<evidence type="ECO:0000256" key="3">
    <source>
        <dbReference type="ARBA" id="ARBA00023274"/>
    </source>
</evidence>
<reference evidence="5 6" key="1">
    <citation type="submission" date="2024-01" db="EMBL/GenBank/DDBJ databases">
        <authorList>
            <person name="Waweru B."/>
        </authorList>
    </citation>
    <scope>NUCLEOTIDE SEQUENCE [LARGE SCALE GENOMIC DNA]</scope>
</reference>
<dbReference type="GO" id="GO:0003723">
    <property type="term" value="F:RNA binding"/>
    <property type="evidence" value="ECO:0007669"/>
    <property type="project" value="InterPro"/>
</dbReference>
<gene>
    <name evidence="5" type="ORF">DCAF_LOCUS10300</name>
</gene>
<protein>
    <recommendedName>
        <fullName evidence="4">Ribosomal protein eL8/eL30/eS12/Gadd45 domain-containing protein</fullName>
    </recommendedName>
</protein>
<dbReference type="Gene3D" id="3.30.1330.30">
    <property type="match status" value="2"/>
</dbReference>